<evidence type="ECO:0000313" key="2">
    <source>
        <dbReference type="Proteomes" id="UP000053573"/>
    </source>
</evidence>
<keyword evidence="2" id="KW-1185">Reference proteome</keyword>
<sequence length="60" mass="6842">MAIAWKYAPNNIVWAACQFLHLAHYTGMSIKAGIFLRATSSSHEAHKTHKWLPLLQAYFV</sequence>
<reference evidence="2" key="1">
    <citation type="journal article" date="2015" name="PLoS Genet.">
        <title>The dynamic genome and transcriptome of the human fungal pathogen Blastomyces and close relative Emmonsia.</title>
        <authorList>
            <person name="Munoz J.F."/>
            <person name="Gauthier G.M."/>
            <person name="Desjardins C.A."/>
            <person name="Gallo J.E."/>
            <person name="Holder J."/>
            <person name="Sullivan T.D."/>
            <person name="Marty A.J."/>
            <person name="Carmen J.C."/>
            <person name="Chen Z."/>
            <person name="Ding L."/>
            <person name="Gujja S."/>
            <person name="Magrini V."/>
            <person name="Misas E."/>
            <person name="Mitreva M."/>
            <person name="Priest M."/>
            <person name="Saif S."/>
            <person name="Whiston E.A."/>
            <person name="Young S."/>
            <person name="Zeng Q."/>
            <person name="Goldman W.E."/>
            <person name="Mardis E.R."/>
            <person name="Taylor J.W."/>
            <person name="McEwen J.G."/>
            <person name="Clay O.K."/>
            <person name="Klein B.S."/>
            <person name="Cuomo C.A."/>
        </authorList>
    </citation>
    <scope>NUCLEOTIDE SEQUENCE [LARGE SCALE GENOMIC DNA]</scope>
    <source>
        <strain evidence="2">UAMH 139</strain>
    </source>
</reference>
<protein>
    <submittedName>
        <fullName evidence="1">Uncharacterized protein</fullName>
    </submittedName>
</protein>
<dbReference type="EMBL" id="LDEV01001214">
    <property type="protein sequence ID" value="KLJ12016.1"/>
    <property type="molecule type" value="Genomic_DNA"/>
</dbReference>
<comment type="caution">
    <text evidence="1">The sequence shown here is derived from an EMBL/GenBank/DDBJ whole genome shotgun (WGS) entry which is preliminary data.</text>
</comment>
<dbReference type="Proteomes" id="UP000053573">
    <property type="component" value="Unassembled WGS sequence"/>
</dbReference>
<organism evidence="1 2">
    <name type="scientific">Blastomyces silverae</name>
    <dbReference type="NCBI Taxonomy" id="2060906"/>
    <lineage>
        <taxon>Eukaryota</taxon>
        <taxon>Fungi</taxon>
        <taxon>Dikarya</taxon>
        <taxon>Ascomycota</taxon>
        <taxon>Pezizomycotina</taxon>
        <taxon>Eurotiomycetes</taxon>
        <taxon>Eurotiomycetidae</taxon>
        <taxon>Onygenales</taxon>
        <taxon>Ajellomycetaceae</taxon>
        <taxon>Blastomyces</taxon>
    </lineage>
</organism>
<evidence type="ECO:0000313" key="1">
    <source>
        <dbReference type="EMBL" id="KLJ12016.1"/>
    </source>
</evidence>
<accession>A0A0H1BS81</accession>
<name>A0A0H1BS81_9EURO</name>
<gene>
    <name evidence="1" type="ORF">EMPG_12851</name>
</gene>
<proteinExistence type="predicted"/>
<dbReference type="AlphaFoldDB" id="A0A0H1BS81"/>
<dbReference type="PROSITE" id="PS51257">
    <property type="entry name" value="PROKAR_LIPOPROTEIN"/>
    <property type="match status" value="1"/>
</dbReference>